<gene>
    <name evidence="1" type="ORF">PMEA_00027026</name>
</gene>
<dbReference type="EMBL" id="CALNXJ010000052">
    <property type="protein sequence ID" value="CAH3152850.1"/>
    <property type="molecule type" value="Genomic_DNA"/>
</dbReference>
<proteinExistence type="predicted"/>
<protein>
    <submittedName>
        <fullName evidence="1">Uncharacterized protein</fullName>
    </submittedName>
</protein>
<keyword evidence="2" id="KW-1185">Reference proteome</keyword>
<comment type="caution">
    <text evidence="1">The sequence shown here is derived from an EMBL/GenBank/DDBJ whole genome shotgun (WGS) entry which is preliminary data.</text>
</comment>
<name>A0AAU9XNA8_9CNID</name>
<dbReference type="Proteomes" id="UP001159428">
    <property type="component" value="Unassembled WGS sequence"/>
</dbReference>
<accession>A0AAU9XNA8</accession>
<sequence length="230" mass="26646">MDQGRSIKDLYLGMYEVLATEPLHDVRENISNIITEISAHLLDVIKFFFISIKMIFYQLSFVSEKVQVLLEIMQILYAMVQERCHKNVLSLHNQTFLHAIVCVEVIGKPIIVTEKNYMVITCTHWCATHLSNIASSLQVLNSLMSLPPVKLKQKFTPFHLYTTFAPTCRSRKINTFKTTGRSVCHRLIFKYITMQSEYLMKGASLTKSFTLASCMTMRMMMKQRLVEMKN</sequence>
<evidence type="ECO:0000313" key="2">
    <source>
        <dbReference type="Proteomes" id="UP001159428"/>
    </source>
</evidence>
<dbReference type="AlphaFoldDB" id="A0AAU9XNA8"/>
<reference evidence="1 2" key="1">
    <citation type="submission" date="2022-05" db="EMBL/GenBank/DDBJ databases">
        <authorList>
            <consortium name="Genoscope - CEA"/>
            <person name="William W."/>
        </authorList>
    </citation>
    <scope>NUCLEOTIDE SEQUENCE [LARGE SCALE GENOMIC DNA]</scope>
</reference>
<evidence type="ECO:0000313" key="1">
    <source>
        <dbReference type="EMBL" id="CAH3152850.1"/>
    </source>
</evidence>
<organism evidence="1 2">
    <name type="scientific">Pocillopora meandrina</name>
    <dbReference type="NCBI Taxonomy" id="46732"/>
    <lineage>
        <taxon>Eukaryota</taxon>
        <taxon>Metazoa</taxon>
        <taxon>Cnidaria</taxon>
        <taxon>Anthozoa</taxon>
        <taxon>Hexacorallia</taxon>
        <taxon>Scleractinia</taxon>
        <taxon>Astrocoeniina</taxon>
        <taxon>Pocilloporidae</taxon>
        <taxon>Pocillopora</taxon>
    </lineage>
</organism>